<evidence type="ECO:0000313" key="4">
    <source>
        <dbReference type="Proteomes" id="UP000504882"/>
    </source>
</evidence>
<dbReference type="EMBL" id="SMNA01000008">
    <property type="protein sequence ID" value="TDE90862.1"/>
    <property type="molecule type" value="Genomic_DNA"/>
</dbReference>
<gene>
    <name evidence="3" type="ORF">EXU48_17315</name>
</gene>
<name>A0ABY2E0B9_9MICO</name>
<feature type="domain" description="DUF4037" evidence="2">
    <location>
        <begin position="146"/>
        <end position="243"/>
    </location>
</feature>
<evidence type="ECO:0000313" key="3">
    <source>
        <dbReference type="EMBL" id="TDE90862.1"/>
    </source>
</evidence>
<feature type="compositionally biased region" description="Pro residues" evidence="1">
    <location>
        <begin position="361"/>
        <end position="370"/>
    </location>
</feature>
<dbReference type="Proteomes" id="UP000504882">
    <property type="component" value="Unassembled WGS sequence"/>
</dbReference>
<sequence length="370" mass="39795">MDEAPTAPVWSDRARADDVGVRSGIALAGAYYRDVVGPLVGTRWPGLPHAAARLGSGSDVLGLDDAMSRDHDWGLRLTLLVPAGSVADVDGFLEAQLPRTYAGLPTRFPTSWHPAVGHQVEVAEAHDFVESRTGLDTRTDLTVTDWLGVTGQAMLEVTAGAVFIDTAGTLTELRRRLAWYPDDLWRYLLAADWARLTQELPFVGRTGTRGDETGAAVITARLVDIAMHLGFLLDRSWPPYPKWRGTLFAALPHASTAAPALAAAVTAPGWRGREAALVEALQVLSARQRDLGLPTPTPAIENFWDRPFRSLVSHDGPLRASLTDPDVLALPPEVGSLEQWVGNVAVLTDPTRRRRAAGAVAPPPTDDGTP</sequence>
<accession>A0ABY2E0B9</accession>
<dbReference type="RefSeq" id="WP_133108927.1">
    <property type="nucleotide sequence ID" value="NZ_SMNA01000008.1"/>
</dbReference>
<proteinExistence type="predicted"/>
<feature type="region of interest" description="Disordered" evidence="1">
    <location>
        <begin position="351"/>
        <end position="370"/>
    </location>
</feature>
<protein>
    <submittedName>
        <fullName evidence="3">DUF4037 domain-containing protein</fullName>
    </submittedName>
</protein>
<dbReference type="InterPro" id="IPR025117">
    <property type="entry name" value="DUF4037"/>
</dbReference>
<evidence type="ECO:0000256" key="1">
    <source>
        <dbReference type="SAM" id="MobiDB-lite"/>
    </source>
</evidence>
<comment type="caution">
    <text evidence="3">The sequence shown here is derived from an EMBL/GenBank/DDBJ whole genome shotgun (WGS) entry which is preliminary data.</text>
</comment>
<keyword evidence="4" id="KW-1185">Reference proteome</keyword>
<organism evidence="3 4">
    <name type="scientific">Occultella glacieicola</name>
    <dbReference type="NCBI Taxonomy" id="2518684"/>
    <lineage>
        <taxon>Bacteria</taxon>
        <taxon>Bacillati</taxon>
        <taxon>Actinomycetota</taxon>
        <taxon>Actinomycetes</taxon>
        <taxon>Micrococcales</taxon>
        <taxon>Ruaniaceae</taxon>
        <taxon>Occultella</taxon>
    </lineage>
</organism>
<evidence type="ECO:0000259" key="2">
    <source>
        <dbReference type="Pfam" id="PF13228"/>
    </source>
</evidence>
<reference evidence="3 4" key="1">
    <citation type="submission" date="2019-03" db="EMBL/GenBank/DDBJ databases">
        <title>Genomic features of bacteria from cold environments.</title>
        <authorList>
            <person name="Shen L."/>
        </authorList>
    </citation>
    <scope>NUCLEOTIDE SEQUENCE [LARGE SCALE GENOMIC DNA]</scope>
    <source>
        <strain evidence="4">T3246-1</strain>
    </source>
</reference>
<dbReference type="Pfam" id="PF13228">
    <property type="entry name" value="DUF4037"/>
    <property type="match status" value="1"/>
</dbReference>